<feature type="compositionally biased region" description="Low complexity" evidence="1">
    <location>
        <begin position="121"/>
        <end position="142"/>
    </location>
</feature>
<feature type="compositionally biased region" description="Basic and acidic residues" evidence="1">
    <location>
        <begin position="65"/>
        <end position="80"/>
    </location>
</feature>
<evidence type="ECO:0000313" key="3">
    <source>
        <dbReference type="WBParaSite" id="PTRK_0000877100.1"/>
    </source>
</evidence>
<protein>
    <submittedName>
        <fullName evidence="3">LigA</fullName>
    </submittedName>
</protein>
<feature type="compositionally biased region" description="Basic and acidic residues" evidence="1">
    <location>
        <begin position="360"/>
        <end position="373"/>
    </location>
</feature>
<accession>A0A0N4ZKY8</accession>
<evidence type="ECO:0000313" key="2">
    <source>
        <dbReference type="Proteomes" id="UP000038045"/>
    </source>
</evidence>
<organism evidence="2 3">
    <name type="scientific">Parastrongyloides trichosuri</name>
    <name type="common">Possum-specific nematode worm</name>
    <dbReference type="NCBI Taxonomy" id="131310"/>
    <lineage>
        <taxon>Eukaryota</taxon>
        <taxon>Metazoa</taxon>
        <taxon>Ecdysozoa</taxon>
        <taxon>Nematoda</taxon>
        <taxon>Chromadorea</taxon>
        <taxon>Rhabditida</taxon>
        <taxon>Tylenchina</taxon>
        <taxon>Panagrolaimomorpha</taxon>
        <taxon>Strongyloidoidea</taxon>
        <taxon>Strongyloididae</taxon>
        <taxon>Parastrongyloides</taxon>
    </lineage>
</organism>
<feature type="region of interest" description="Disordered" evidence="1">
    <location>
        <begin position="319"/>
        <end position="504"/>
    </location>
</feature>
<feature type="compositionally biased region" description="Basic and acidic residues" evidence="1">
    <location>
        <begin position="423"/>
        <end position="457"/>
    </location>
</feature>
<dbReference type="WBParaSite" id="PTRK_0000877100.1">
    <property type="protein sequence ID" value="PTRK_0000877100.1"/>
    <property type="gene ID" value="PTRK_0000877100"/>
</dbReference>
<evidence type="ECO:0000256" key="1">
    <source>
        <dbReference type="SAM" id="MobiDB-lite"/>
    </source>
</evidence>
<feature type="compositionally biased region" description="Low complexity" evidence="1">
    <location>
        <begin position="224"/>
        <end position="243"/>
    </location>
</feature>
<name>A0A0N4ZKY8_PARTI</name>
<feature type="region of interest" description="Disordered" evidence="1">
    <location>
        <begin position="538"/>
        <end position="559"/>
    </location>
</feature>
<proteinExistence type="predicted"/>
<reference evidence="3" key="1">
    <citation type="submission" date="2017-02" db="UniProtKB">
        <authorList>
            <consortium name="WormBaseParasite"/>
        </authorList>
    </citation>
    <scope>IDENTIFICATION</scope>
</reference>
<sequence length="559" mass="60729">MGEDVEAGAEQAVFSQGGDQGVLVHHAAAGDVDQDAVRAERRQNLGVDQLVSRRAARRRGRCRDRRRERPRPGVGCDRRWTRPRAPAAARWPRRCGPGRGRHSAGRWLDESGARVRPPPSARCAGAARPAAGPAGCSASGPGPDRPRPRSGRRAYWSRPRRASGRGPHPPRHSRRRGQRRASGSAGCRSGQPRPDCRRRRHRRSPPGPVRRSGRRSTSASPGQRPAAASAGCRAGPAPAGPGRSFLRRQEGREGDDGEGVADVRADAAGDGTGARPHRQAAPGLWSFGRRAHGGLHVVRGPGAGGPGHFGRVRHRTADPDLAERSPGAGRGHGPGPVADPLARAERRRAGRTSAGLLGRRGREQRVHSPEPQHGRRMGRQGRRHPCRDRRGGRPLHRTGPSGRSRQRHGRGAGLLSPRRRGLRRGDPSLRARRRQGDRVHQSRRLRLGDLHRPVERVRAHRSRHHHGRRLDPGCADGGPLSGVRRALRHQPLPGPRGRQGLQPPPGGLFAWLRLGARHLRSAGAGLRYRQTVPRRLGRRAGLRQGGAGADALEQDHADR</sequence>
<dbReference type="Proteomes" id="UP000038045">
    <property type="component" value="Unplaced"/>
</dbReference>
<feature type="compositionally biased region" description="Low complexity" evidence="1">
    <location>
        <begin position="180"/>
        <end position="193"/>
    </location>
</feature>
<feature type="compositionally biased region" description="Basic residues" evidence="1">
    <location>
        <begin position="458"/>
        <end position="468"/>
    </location>
</feature>
<dbReference type="AlphaFoldDB" id="A0A0N4ZKY8"/>
<keyword evidence="2" id="KW-1185">Reference proteome</keyword>
<feature type="region of interest" description="Disordered" evidence="1">
    <location>
        <begin position="50"/>
        <end position="283"/>
    </location>
</feature>
<feature type="compositionally biased region" description="Basic residues" evidence="1">
    <location>
        <begin position="158"/>
        <end position="179"/>
    </location>
</feature>
<feature type="compositionally biased region" description="Basic residues" evidence="1">
    <location>
        <begin position="54"/>
        <end position="64"/>
    </location>
</feature>
<feature type="compositionally biased region" description="Basic residues" evidence="1">
    <location>
        <begin position="374"/>
        <end position="396"/>
    </location>
</feature>